<dbReference type="EMBL" id="BSXS01001430">
    <property type="protein sequence ID" value="GME76154.1"/>
    <property type="molecule type" value="Genomic_DNA"/>
</dbReference>
<protein>
    <submittedName>
        <fullName evidence="1">Unnamed protein product</fullName>
    </submittedName>
</protein>
<organism evidence="1 2">
    <name type="scientific">Ambrosiozyma monospora</name>
    <name type="common">Yeast</name>
    <name type="synonym">Endomycopsis monosporus</name>
    <dbReference type="NCBI Taxonomy" id="43982"/>
    <lineage>
        <taxon>Eukaryota</taxon>
        <taxon>Fungi</taxon>
        <taxon>Dikarya</taxon>
        <taxon>Ascomycota</taxon>
        <taxon>Saccharomycotina</taxon>
        <taxon>Pichiomycetes</taxon>
        <taxon>Pichiales</taxon>
        <taxon>Pichiaceae</taxon>
        <taxon>Ambrosiozyma</taxon>
    </lineage>
</organism>
<proteinExistence type="predicted"/>
<evidence type="ECO:0000313" key="2">
    <source>
        <dbReference type="Proteomes" id="UP001165064"/>
    </source>
</evidence>
<sequence length="298" mass="34188">MKIISYLKPTEQTSTPSFKPNSNLTIMPQVRVHVKFPRSLLHIDPTQLFIEDRRLMKLSNARIHQHACFEASFNDEKDVLAFGIPDMNPNSRRIYSNISIINSENPQKYYHQSWFCKVTAQKKSKKKQPFKRDKEKYSLFSDNIDAIAYAYEGNLVEIERSIPGDLKKLTTLRCEKKEFHKIVGNCVQNLLNGDPISTPFVLDTGKVIINSAKCLVTIWNEKECTNPIDVVKLFLLIGVVPISNMMKTHSKNELCKPKTKFCEIMEDLMRVTNSKKGSVPVRVINRGANNGVFHCPER</sequence>
<keyword evidence="2" id="KW-1185">Reference proteome</keyword>
<name>A0ACB5SY71_AMBMO</name>
<dbReference type="Proteomes" id="UP001165064">
    <property type="component" value="Unassembled WGS sequence"/>
</dbReference>
<comment type="caution">
    <text evidence="1">The sequence shown here is derived from an EMBL/GenBank/DDBJ whole genome shotgun (WGS) entry which is preliminary data.</text>
</comment>
<gene>
    <name evidence="1" type="ORF">Amon02_000246800</name>
</gene>
<evidence type="ECO:0000313" key="1">
    <source>
        <dbReference type="EMBL" id="GME76154.1"/>
    </source>
</evidence>
<reference evidence="1" key="1">
    <citation type="submission" date="2023-04" db="EMBL/GenBank/DDBJ databases">
        <title>Ambrosiozyma monospora NBRC 10751.</title>
        <authorList>
            <person name="Ichikawa N."/>
            <person name="Sato H."/>
            <person name="Tonouchi N."/>
        </authorList>
    </citation>
    <scope>NUCLEOTIDE SEQUENCE</scope>
    <source>
        <strain evidence="1">NBRC 10751</strain>
    </source>
</reference>
<accession>A0ACB5SY71</accession>